<feature type="non-terminal residue" evidence="2">
    <location>
        <position position="1"/>
    </location>
</feature>
<dbReference type="STRING" id="747725.A0A168JFC1"/>
<dbReference type="VEuPathDB" id="FungiDB:MUCCIDRAFT_125671"/>
<proteinExistence type="predicted"/>
<dbReference type="Pfam" id="PF17862">
    <property type="entry name" value="AAA_lid_3"/>
    <property type="match status" value="1"/>
</dbReference>
<dbReference type="Gene3D" id="1.10.8.60">
    <property type="match status" value="1"/>
</dbReference>
<accession>A0A168JFC1</accession>
<feature type="non-terminal residue" evidence="2">
    <location>
        <position position="107"/>
    </location>
</feature>
<reference evidence="2 3" key="1">
    <citation type="submission" date="2015-06" db="EMBL/GenBank/DDBJ databases">
        <title>Expansion of signal transduction pathways in fungi by whole-genome duplication.</title>
        <authorList>
            <consortium name="DOE Joint Genome Institute"/>
            <person name="Corrochano L.M."/>
            <person name="Kuo A."/>
            <person name="Marcet-Houben M."/>
            <person name="Polaino S."/>
            <person name="Salamov A."/>
            <person name="Villalobos J.M."/>
            <person name="Alvarez M.I."/>
            <person name="Avalos J."/>
            <person name="Benito E.P."/>
            <person name="Benoit I."/>
            <person name="Burger G."/>
            <person name="Camino L.P."/>
            <person name="Canovas D."/>
            <person name="Cerda-Olmedo E."/>
            <person name="Cheng J.-F."/>
            <person name="Dominguez A."/>
            <person name="Elias M."/>
            <person name="Eslava A.P."/>
            <person name="Glaser F."/>
            <person name="Grimwood J."/>
            <person name="Gutierrez G."/>
            <person name="Heitman J."/>
            <person name="Henrissat B."/>
            <person name="Iturriaga E.A."/>
            <person name="Lang B.F."/>
            <person name="Lavin J.L."/>
            <person name="Lee S."/>
            <person name="Li W."/>
            <person name="Lindquist E."/>
            <person name="Lopez-Garcia S."/>
            <person name="Luque E.M."/>
            <person name="Marcos A.T."/>
            <person name="Martin J."/>
            <person name="Mccluskey K."/>
            <person name="Medina H.R."/>
            <person name="Miralles-Duran A."/>
            <person name="Miyazaki A."/>
            <person name="Munoz-Torres E."/>
            <person name="Oguiza J.A."/>
            <person name="Ohm R."/>
            <person name="Olmedo M."/>
            <person name="Orejas M."/>
            <person name="Ortiz-Castellanos L."/>
            <person name="Pisabarro A.G."/>
            <person name="Rodriguez-Romero J."/>
            <person name="Ruiz-Herrera J."/>
            <person name="Ruiz-Vazquez R."/>
            <person name="Sanz C."/>
            <person name="Schackwitz W."/>
            <person name="Schmutz J."/>
            <person name="Shahriari M."/>
            <person name="Shelest E."/>
            <person name="Silva-Franco F."/>
            <person name="Soanes D."/>
            <person name="Syed K."/>
            <person name="Tagua V.G."/>
            <person name="Talbot N.J."/>
            <person name="Thon M."/>
            <person name="De Vries R.P."/>
            <person name="Wiebenga A."/>
            <person name="Yadav J.S."/>
            <person name="Braun E.L."/>
            <person name="Baker S."/>
            <person name="Garre V."/>
            <person name="Horwitz B."/>
            <person name="Torres-Martinez S."/>
            <person name="Idnurm A."/>
            <person name="Herrera-Estrella A."/>
            <person name="Gabaldon T."/>
            <person name="Grigoriev I.V."/>
        </authorList>
    </citation>
    <scope>NUCLEOTIDE SEQUENCE [LARGE SCALE GENOMIC DNA]</scope>
    <source>
        <strain evidence="2 3">CBS 277.49</strain>
    </source>
</reference>
<protein>
    <recommendedName>
        <fullName evidence="1">AAA ATPase AAA+ lid domain-containing protein</fullName>
    </recommendedName>
</protein>
<gene>
    <name evidence="2" type="ORF">MUCCIDRAFT_125671</name>
</gene>
<evidence type="ECO:0000259" key="1">
    <source>
        <dbReference type="Pfam" id="PF17862"/>
    </source>
</evidence>
<organism evidence="2 3">
    <name type="scientific">Mucor lusitanicus CBS 277.49</name>
    <dbReference type="NCBI Taxonomy" id="747725"/>
    <lineage>
        <taxon>Eukaryota</taxon>
        <taxon>Fungi</taxon>
        <taxon>Fungi incertae sedis</taxon>
        <taxon>Mucoromycota</taxon>
        <taxon>Mucoromycotina</taxon>
        <taxon>Mucoromycetes</taxon>
        <taxon>Mucorales</taxon>
        <taxon>Mucorineae</taxon>
        <taxon>Mucoraceae</taxon>
        <taxon>Mucor</taxon>
    </lineage>
</organism>
<dbReference type="InterPro" id="IPR041569">
    <property type="entry name" value="AAA_lid_3"/>
</dbReference>
<keyword evidence="3" id="KW-1185">Reference proteome</keyword>
<evidence type="ECO:0000313" key="2">
    <source>
        <dbReference type="EMBL" id="OAD01113.1"/>
    </source>
</evidence>
<name>A0A168JFC1_MUCCL</name>
<dbReference type="AlphaFoldDB" id="A0A168JFC1"/>
<dbReference type="Proteomes" id="UP000077051">
    <property type="component" value="Unassembled WGS sequence"/>
</dbReference>
<comment type="caution">
    <text evidence="2">The sequence shown here is derived from an EMBL/GenBank/DDBJ whole genome shotgun (WGS) entry which is preliminary data.</text>
</comment>
<sequence length="107" mass="12203">LRKVAERCPFHYTGADFYALCSDAMLKAMTRVADSIETKVQKLNEEKRPDLPSPLTAQYYLSHLVTPDEIVVQAEEIDFVKALEELIPSVSATELAHYSKVREKFEK</sequence>
<dbReference type="EMBL" id="AMYB01000006">
    <property type="protein sequence ID" value="OAD01113.1"/>
    <property type="molecule type" value="Genomic_DNA"/>
</dbReference>
<evidence type="ECO:0000313" key="3">
    <source>
        <dbReference type="Proteomes" id="UP000077051"/>
    </source>
</evidence>
<feature type="domain" description="AAA ATPase AAA+ lid" evidence="1">
    <location>
        <begin position="1"/>
        <end position="39"/>
    </location>
</feature>
<dbReference type="OrthoDB" id="5553750at2759"/>